<dbReference type="RefSeq" id="WP_107302519.1">
    <property type="nucleotide sequence ID" value="NZ_AP024852.1"/>
</dbReference>
<dbReference type="Pfam" id="PF03924">
    <property type="entry name" value="CHASE"/>
    <property type="match status" value="1"/>
</dbReference>
<evidence type="ECO:0000256" key="8">
    <source>
        <dbReference type="SAM" id="Coils"/>
    </source>
</evidence>
<dbReference type="Gene3D" id="3.30.450.350">
    <property type="entry name" value="CHASE domain"/>
    <property type="match status" value="1"/>
</dbReference>
<feature type="transmembrane region" description="Helical" evidence="9">
    <location>
        <begin position="7"/>
        <end position="28"/>
    </location>
</feature>
<proteinExistence type="predicted"/>
<dbReference type="PANTHER" id="PTHR45138:SF9">
    <property type="entry name" value="DIGUANYLATE CYCLASE DGCM-RELATED"/>
    <property type="match status" value="1"/>
</dbReference>
<dbReference type="InterPro" id="IPR050469">
    <property type="entry name" value="Diguanylate_Cyclase"/>
</dbReference>
<feature type="transmembrane region" description="Helical" evidence="9">
    <location>
        <begin position="310"/>
        <end position="331"/>
    </location>
</feature>
<dbReference type="SMART" id="SM01079">
    <property type="entry name" value="CHASE"/>
    <property type="match status" value="1"/>
</dbReference>
<comment type="subcellular location">
    <subcellularLocation>
        <location evidence="2">Membrane</location>
    </subcellularLocation>
</comment>
<comment type="caution">
    <text evidence="12">The sequence shown here is derived from an EMBL/GenBank/DDBJ whole genome shotgun (WGS) entry which is preliminary data.</text>
</comment>
<dbReference type="PANTHER" id="PTHR45138">
    <property type="entry name" value="REGULATORY COMPONENTS OF SENSORY TRANSDUCTION SYSTEM"/>
    <property type="match status" value="1"/>
</dbReference>
<dbReference type="EC" id="2.7.7.65" evidence="3"/>
<dbReference type="InterPro" id="IPR043128">
    <property type="entry name" value="Rev_trsase/Diguanyl_cyclase"/>
</dbReference>
<evidence type="ECO:0000256" key="7">
    <source>
        <dbReference type="ARBA" id="ARBA00034247"/>
    </source>
</evidence>
<dbReference type="SUPFAM" id="SSF55073">
    <property type="entry name" value="Nucleotide cyclase"/>
    <property type="match status" value="1"/>
</dbReference>
<keyword evidence="8" id="KW-0175">Coiled coil</keyword>
<dbReference type="PROSITE" id="PS50839">
    <property type="entry name" value="CHASE"/>
    <property type="match status" value="1"/>
</dbReference>
<dbReference type="InterPro" id="IPR042240">
    <property type="entry name" value="CHASE_sf"/>
</dbReference>
<dbReference type="PROSITE" id="PS50887">
    <property type="entry name" value="GGDEF"/>
    <property type="match status" value="1"/>
</dbReference>
<dbReference type="Pfam" id="PF00990">
    <property type="entry name" value="GGDEF"/>
    <property type="match status" value="1"/>
</dbReference>
<evidence type="ECO:0000256" key="6">
    <source>
        <dbReference type="ARBA" id="ARBA00023136"/>
    </source>
</evidence>
<reference evidence="12 13" key="1">
    <citation type="submission" date="2018-01" db="EMBL/GenBank/DDBJ databases">
        <title>Whole genome sequencing of Histamine producing bacteria.</title>
        <authorList>
            <person name="Butler K."/>
        </authorList>
    </citation>
    <scope>NUCLEOTIDE SEQUENCE [LARGE SCALE GENOMIC DNA]</scope>
    <source>
        <strain evidence="12 13">DSM 24669</strain>
    </source>
</reference>
<feature type="domain" description="GGDEF" evidence="11">
    <location>
        <begin position="389"/>
        <end position="524"/>
    </location>
</feature>
<evidence type="ECO:0000313" key="13">
    <source>
        <dbReference type="Proteomes" id="UP000240481"/>
    </source>
</evidence>
<keyword evidence="5 9" id="KW-1133">Transmembrane helix</keyword>
<evidence type="ECO:0000313" key="12">
    <source>
        <dbReference type="EMBL" id="PSW26069.1"/>
    </source>
</evidence>
<dbReference type="EMBL" id="PYLZ01000002">
    <property type="protein sequence ID" value="PSW26069.1"/>
    <property type="molecule type" value="Genomic_DNA"/>
</dbReference>
<dbReference type="Proteomes" id="UP000240481">
    <property type="component" value="Unassembled WGS sequence"/>
</dbReference>
<dbReference type="GO" id="GO:0007165">
    <property type="term" value="P:signal transduction"/>
    <property type="evidence" value="ECO:0007669"/>
    <property type="project" value="UniProtKB-ARBA"/>
</dbReference>
<dbReference type="OrthoDB" id="9812260at2"/>
<keyword evidence="4 9" id="KW-0812">Transmembrane</keyword>
<evidence type="ECO:0000256" key="1">
    <source>
        <dbReference type="ARBA" id="ARBA00001946"/>
    </source>
</evidence>
<dbReference type="FunFam" id="3.30.70.270:FF:000001">
    <property type="entry name" value="Diguanylate cyclase domain protein"/>
    <property type="match status" value="1"/>
</dbReference>
<gene>
    <name evidence="12" type="ORF">C9I94_05840</name>
</gene>
<evidence type="ECO:0000256" key="2">
    <source>
        <dbReference type="ARBA" id="ARBA00004370"/>
    </source>
</evidence>
<evidence type="ECO:0000256" key="4">
    <source>
        <dbReference type="ARBA" id="ARBA00022692"/>
    </source>
</evidence>
<evidence type="ECO:0000256" key="9">
    <source>
        <dbReference type="SAM" id="Phobius"/>
    </source>
</evidence>
<feature type="coiled-coil region" evidence="8">
    <location>
        <begin position="330"/>
        <end position="361"/>
    </location>
</feature>
<dbReference type="STRING" id="680026.AB733_15210"/>
<dbReference type="NCBIfam" id="TIGR00254">
    <property type="entry name" value="GGDEF"/>
    <property type="match status" value="1"/>
</dbReference>
<organism evidence="12 13">
    <name type="scientific">Photobacterium swingsii</name>
    <dbReference type="NCBI Taxonomy" id="680026"/>
    <lineage>
        <taxon>Bacteria</taxon>
        <taxon>Pseudomonadati</taxon>
        <taxon>Pseudomonadota</taxon>
        <taxon>Gammaproteobacteria</taxon>
        <taxon>Vibrionales</taxon>
        <taxon>Vibrionaceae</taxon>
        <taxon>Photobacterium</taxon>
    </lineage>
</organism>
<evidence type="ECO:0000256" key="3">
    <source>
        <dbReference type="ARBA" id="ARBA00012528"/>
    </source>
</evidence>
<name>A0A2T3PAR6_9GAMM</name>
<dbReference type="InterPro" id="IPR029787">
    <property type="entry name" value="Nucleotide_cyclase"/>
</dbReference>
<dbReference type="AlphaFoldDB" id="A0A2T3PAR6"/>
<comment type="catalytic activity">
    <reaction evidence="7">
        <text>2 GTP = 3',3'-c-di-GMP + 2 diphosphate</text>
        <dbReference type="Rhea" id="RHEA:24898"/>
        <dbReference type="ChEBI" id="CHEBI:33019"/>
        <dbReference type="ChEBI" id="CHEBI:37565"/>
        <dbReference type="ChEBI" id="CHEBI:58805"/>
        <dbReference type="EC" id="2.7.7.65"/>
    </reaction>
</comment>
<evidence type="ECO:0000259" key="11">
    <source>
        <dbReference type="PROSITE" id="PS50887"/>
    </source>
</evidence>
<dbReference type="GO" id="GO:0052621">
    <property type="term" value="F:diguanylate cyclase activity"/>
    <property type="evidence" value="ECO:0007669"/>
    <property type="project" value="UniProtKB-EC"/>
</dbReference>
<dbReference type="GO" id="GO:0005886">
    <property type="term" value="C:plasma membrane"/>
    <property type="evidence" value="ECO:0007669"/>
    <property type="project" value="TreeGrafter"/>
</dbReference>
<dbReference type="InterPro" id="IPR000160">
    <property type="entry name" value="GGDEF_dom"/>
</dbReference>
<keyword evidence="13" id="KW-1185">Reference proteome</keyword>
<dbReference type="InterPro" id="IPR006189">
    <property type="entry name" value="CHASE_dom"/>
</dbReference>
<evidence type="ECO:0000259" key="10">
    <source>
        <dbReference type="PROSITE" id="PS50839"/>
    </source>
</evidence>
<dbReference type="SMART" id="SM00267">
    <property type="entry name" value="GGDEF"/>
    <property type="match status" value="1"/>
</dbReference>
<dbReference type="CDD" id="cd01949">
    <property type="entry name" value="GGDEF"/>
    <property type="match status" value="1"/>
</dbReference>
<dbReference type="GO" id="GO:0043709">
    <property type="term" value="P:cell adhesion involved in single-species biofilm formation"/>
    <property type="evidence" value="ECO:0007669"/>
    <property type="project" value="TreeGrafter"/>
</dbReference>
<feature type="domain" description="CHASE" evidence="10">
    <location>
        <begin position="70"/>
        <end position="293"/>
    </location>
</feature>
<dbReference type="Gene3D" id="3.30.70.270">
    <property type="match status" value="1"/>
</dbReference>
<dbReference type="GO" id="GO:1902201">
    <property type="term" value="P:negative regulation of bacterial-type flagellum-dependent cell motility"/>
    <property type="evidence" value="ECO:0007669"/>
    <property type="project" value="TreeGrafter"/>
</dbReference>
<accession>A0A2T3PAR6</accession>
<protein>
    <recommendedName>
        <fullName evidence="3">diguanylate cyclase</fullName>
        <ecNumber evidence="3">2.7.7.65</ecNumber>
    </recommendedName>
</protein>
<keyword evidence="6 9" id="KW-0472">Membrane</keyword>
<comment type="cofactor">
    <cofactor evidence="1">
        <name>Mg(2+)</name>
        <dbReference type="ChEBI" id="CHEBI:18420"/>
    </cofactor>
</comment>
<evidence type="ECO:0000256" key="5">
    <source>
        <dbReference type="ARBA" id="ARBA00022989"/>
    </source>
</evidence>
<sequence>MGKRLYRITLISAIMGVIISSVFFWLFYQVETKNIEREFQDEINDKALSYYKGLKFNIESVYALKAHFDNNEIISSSSFAAESAYILSRHTKVQALEWIPRVSHDERAAVEAQGRAHYNGFQFTERLSSGEMGVATERDYYYPVFYLEPLEMNEAAMGYDLNSNSRRREAMSRAINTGDVQLSEGIKLVQSPDDRIGVLALVPVFNIPIKANKEESLRGFILGVFDIQSIFSAIYRGGEDQEISITLWDATIPANKSVLFSRDIVSSAHGELLSHYRYTRSVMNYAGRRWVLEAVPSRQYFSARRTQTPWWVFILGNVFFGLSTWMAFVAARKNEAMQRALDEKNAQLNEANEKLERLTKTDALTGIANRRYFDEYFEKEFLRSKRESKPLALLIFDIDCFKQFNDTYGHQAGDRCLRLVATELERVLKRPADRIARIGGEEFAVLLPNTTRGEVVAKQCKTAIERIAIEHKTASHAKVVTVSVGVVSVIKIDNQTPDSLFNLADSALYQAKSAGRNAVRCIKVLPEVTSDLVTLC</sequence>